<evidence type="ECO:0000313" key="3">
    <source>
        <dbReference type="EMBL" id="KAF2829366.1"/>
    </source>
</evidence>
<dbReference type="InterPro" id="IPR055528">
    <property type="entry name" value="DUF7102"/>
</dbReference>
<organism evidence="3 4">
    <name type="scientific">Ophiobolus disseminans</name>
    <dbReference type="NCBI Taxonomy" id="1469910"/>
    <lineage>
        <taxon>Eukaryota</taxon>
        <taxon>Fungi</taxon>
        <taxon>Dikarya</taxon>
        <taxon>Ascomycota</taxon>
        <taxon>Pezizomycotina</taxon>
        <taxon>Dothideomycetes</taxon>
        <taxon>Pleosporomycetidae</taxon>
        <taxon>Pleosporales</taxon>
        <taxon>Pleosporineae</taxon>
        <taxon>Phaeosphaeriaceae</taxon>
        <taxon>Ophiobolus</taxon>
    </lineage>
</organism>
<dbReference type="InterPro" id="IPR057559">
    <property type="entry name" value="SAM_6"/>
</dbReference>
<accession>A0A6A7A849</accession>
<dbReference type="Pfam" id="PF23394">
    <property type="entry name" value="DUF7102"/>
    <property type="match status" value="1"/>
</dbReference>
<dbReference type="Pfam" id="PF23395">
    <property type="entry name" value="SAM_6"/>
    <property type="match status" value="1"/>
</dbReference>
<reference evidence="3" key="1">
    <citation type="journal article" date="2020" name="Stud. Mycol.">
        <title>101 Dothideomycetes genomes: a test case for predicting lifestyles and emergence of pathogens.</title>
        <authorList>
            <person name="Haridas S."/>
            <person name="Albert R."/>
            <person name="Binder M."/>
            <person name="Bloem J."/>
            <person name="Labutti K."/>
            <person name="Salamov A."/>
            <person name="Andreopoulos B."/>
            <person name="Baker S."/>
            <person name="Barry K."/>
            <person name="Bills G."/>
            <person name="Bluhm B."/>
            <person name="Cannon C."/>
            <person name="Castanera R."/>
            <person name="Culley D."/>
            <person name="Daum C."/>
            <person name="Ezra D."/>
            <person name="Gonzalez J."/>
            <person name="Henrissat B."/>
            <person name="Kuo A."/>
            <person name="Liang C."/>
            <person name="Lipzen A."/>
            <person name="Lutzoni F."/>
            <person name="Magnuson J."/>
            <person name="Mondo S."/>
            <person name="Nolan M."/>
            <person name="Ohm R."/>
            <person name="Pangilinan J."/>
            <person name="Park H.-J."/>
            <person name="Ramirez L."/>
            <person name="Alfaro M."/>
            <person name="Sun H."/>
            <person name="Tritt A."/>
            <person name="Yoshinaga Y."/>
            <person name="Zwiers L.-H."/>
            <person name="Turgeon B."/>
            <person name="Goodwin S."/>
            <person name="Spatafora J."/>
            <person name="Crous P."/>
            <person name="Grigoriev I."/>
        </authorList>
    </citation>
    <scope>NUCLEOTIDE SEQUENCE</scope>
    <source>
        <strain evidence="3">CBS 113818</strain>
    </source>
</reference>
<gene>
    <name evidence="3" type="ORF">CC86DRAFT_346064</name>
</gene>
<evidence type="ECO:0000259" key="2">
    <source>
        <dbReference type="Pfam" id="PF23395"/>
    </source>
</evidence>
<keyword evidence="4" id="KW-1185">Reference proteome</keyword>
<dbReference type="OrthoDB" id="3647246at2759"/>
<dbReference type="AlphaFoldDB" id="A0A6A7A849"/>
<evidence type="ECO:0000259" key="1">
    <source>
        <dbReference type="Pfam" id="PF23394"/>
    </source>
</evidence>
<evidence type="ECO:0000313" key="4">
    <source>
        <dbReference type="Proteomes" id="UP000799424"/>
    </source>
</evidence>
<dbReference type="Proteomes" id="UP000799424">
    <property type="component" value="Unassembled WGS sequence"/>
</dbReference>
<proteinExistence type="predicted"/>
<protein>
    <submittedName>
        <fullName evidence="3">Uncharacterized protein</fullName>
    </submittedName>
</protein>
<sequence>MLSPFISPGTRRVRKCSCLRKMEYSSAEEEEEEPSALDYARQHALCKPYYNEQPLAGNLPTPPRDDFDQDPWDESTTNTIHTLTKERLTVNKDAVLLLKTVHEFRDEPSSEILIPPPRRCARELKQELPVLRTDNELDMLSFGCTDMPDLTQLRIPFEVVNVENDEGFDWPAKYFSYPTQCEAQIKAEKLAVSRNVLVYLQEAIRDSYAPGDLEKLREEQLGYKPADSLTRNGSDSSDSMLLDVTHPPQLSPLFEKRTPMILKRRAEELKVEGPLTPPMFSPSPLKKLKSVSFSDILHQFIPEAPWVKADSEDGHRGSNSYFDEAFNSIQPLAREAIRRIGNEQLSGADTTARVDIPQIDFTLPVTPWNEYSQRKGGKHRPDDTELGAQKKFLLRVKREDLKTATSWHGVSSLERGLKWNIFTTKISKINLEEQLHGETEFNKVITDLTTGNIATSSAQVWKPDGLRILQGEDEEEIEAAEMEERTDMEALIRKRRLEIEEEAPEVPRRRTPPGPALQVHFGPPQVIHGSHHWNGGVSNPQKPAKTRFKTSEYQDQKPQAAVARHKSLQTPKETTNDLMFGGFSATSALYKFMETRGKTVEVVSAKAAEKDRLTKECRRQETTILTQLYSAAEIVYRDYSLPHSPTKEADILLSPSTGLILTTLQQIKQSPLPGQPDRSLVKERIRDLQMRYERLVVVISQGLSREMESQVSGRPDDPRDKDALARFEGFASQMEGEVLVKYIRGGEQALAHSIVVEMGTYGLQHGSTDIGTTKPLAVETTWEVFLRRAGLNPFAAQVIVASLQKSIDVQIPPDSSSPLVKGHAQVVPVSGLPAFLMMDKEERVRRFQALMGGSRILNRVSKALDQGWVSAAHGFRM</sequence>
<feature type="domain" description="DUF7102" evidence="1">
    <location>
        <begin position="624"/>
        <end position="763"/>
    </location>
</feature>
<dbReference type="EMBL" id="MU006221">
    <property type="protein sequence ID" value="KAF2829366.1"/>
    <property type="molecule type" value="Genomic_DNA"/>
</dbReference>
<feature type="domain" description="SAM-like" evidence="2">
    <location>
        <begin position="778"/>
        <end position="864"/>
    </location>
</feature>
<name>A0A6A7A849_9PLEO</name>